<feature type="domain" description="Right handed beta helix" evidence="2">
    <location>
        <begin position="155"/>
        <end position="302"/>
    </location>
</feature>
<evidence type="ECO:0000259" key="2">
    <source>
        <dbReference type="Pfam" id="PF13229"/>
    </source>
</evidence>
<evidence type="ECO:0000313" key="4">
    <source>
        <dbReference type="EMBL" id="PZM97907.1"/>
    </source>
</evidence>
<reference evidence="3" key="2">
    <citation type="submission" date="2018-05" db="EMBL/GenBank/DDBJ databases">
        <authorList>
            <person name="Moura L."/>
            <person name="Setubal J.C."/>
        </authorList>
    </citation>
    <scope>NUCLEOTIDE SEQUENCE</scope>
    <source>
        <strain evidence="3">ZC4RG45</strain>
    </source>
</reference>
<sequence length="500" mass="54473">MAGRAPWIVLAVVAVGLGVAVAADSGAPAPPVGAAASHETPAAAAGKVCGTGSLRGPAKPPAGAVEVPAGDNSDVDFARPGTTYWLAPGTHTLGDDEFAQIGPADDTTFVGAPGAVLDGRGVNRYAFGGNAAGVTIRHLTVRNFAAPRDEGVVNHDSGNRWRIEHNTFTRNKGAAMMAGSGQRIVGNCVAHNGQYGLNAYQAGNQLTGLLVEGNEFTGNNTDDWEAKVDGCGCTGAMKFWSVDGADIRGNWIHRNHGPGIWADTNNNDFLIEDNLIEANDAQAIFYEISYNATIRNNVLRRNTWREGRDFADQDDWFPVGTVYLSEAGGEPRVQARTSVLEVTGNVFDNNWGGVVGWENSDRFCGTNTTSECTLLVGEDEGDRCTGSAIEREPWYDDCRWKTQRLRIHDNTFILDADKVDDGCEPRFCAVHALVANVGTWPEWSPYHGRRVQQAITFRQDNRWYDNRYRGPWQWVGYEPGRYLTFDKWRAAPYRQDPGSS</sequence>
<dbReference type="EMBL" id="QGUI02000140">
    <property type="protein sequence ID" value="MFO7192881.1"/>
    <property type="molecule type" value="Genomic_DNA"/>
</dbReference>
<evidence type="ECO:0000313" key="5">
    <source>
        <dbReference type="Proteomes" id="UP000249324"/>
    </source>
</evidence>
<name>A0A2W4JVV6_9PSEU</name>
<dbReference type="SUPFAM" id="SSF51126">
    <property type="entry name" value="Pectin lyase-like"/>
    <property type="match status" value="1"/>
</dbReference>
<evidence type="ECO:0000256" key="1">
    <source>
        <dbReference type="SAM" id="SignalP"/>
    </source>
</evidence>
<dbReference type="InterPro" id="IPR006626">
    <property type="entry name" value="PbH1"/>
</dbReference>
<proteinExistence type="predicted"/>
<evidence type="ECO:0000313" key="3">
    <source>
        <dbReference type="EMBL" id="MFO7192881.1"/>
    </source>
</evidence>
<dbReference type="Gene3D" id="2.160.20.10">
    <property type="entry name" value="Single-stranded right-handed beta-helix, Pectin lyase-like"/>
    <property type="match status" value="1"/>
</dbReference>
<dbReference type="SMART" id="SM00710">
    <property type="entry name" value="PbH1"/>
    <property type="match status" value="6"/>
</dbReference>
<dbReference type="STRING" id="1111738.GCA_000427905_02206"/>
<keyword evidence="1" id="KW-0732">Signal</keyword>
<dbReference type="InterPro" id="IPR011050">
    <property type="entry name" value="Pectin_lyase_fold/virulence"/>
</dbReference>
<comment type="caution">
    <text evidence="4">The sequence shown here is derived from an EMBL/GenBank/DDBJ whole genome shotgun (WGS) entry which is preliminary data.</text>
</comment>
<gene>
    <name evidence="3" type="ORF">DIU77_011620</name>
    <name evidence="4" type="ORF">DIU77_08640</name>
</gene>
<dbReference type="InterPro" id="IPR039448">
    <property type="entry name" value="Beta_helix"/>
</dbReference>
<dbReference type="EMBL" id="QGUI01000280">
    <property type="protein sequence ID" value="PZM97907.1"/>
    <property type="molecule type" value="Genomic_DNA"/>
</dbReference>
<organism evidence="4">
    <name type="scientific">Thermocrispum agreste</name>
    <dbReference type="NCBI Taxonomy" id="37925"/>
    <lineage>
        <taxon>Bacteria</taxon>
        <taxon>Bacillati</taxon>
        <taxon>Actinomycetota</taxon>
        <taxon>Actinomycetes</taxon>
        <taxon>Pseudonocardiales</taxon>
        <taxon>Pseudonocardiaceae</taxon>
        <taxon>Thermocrispum</taxon>
    </lineage>
</organism>
<accession>A0A2W4JVV6</accession>
<protein>
    <submittedName>
        <fullName evidence="3">Right-handed parallel beta-helix repeat-containing protein</fullName>
    </submittedName>
</protein>
<feature type="signal peptide" evidence="1">
    <location>
        <begin position="1"/>
        <end position="22"/>
    </location>
</feature>
<feature type="chain" id="PRO_5038720111" evidence="1">
    <location>
        <begin position="23"/>
        <end position="500"/>
    </location>
</feature>
<reference evidence="4" key="1">
    <citation type="submission" date="2018-05" db="EMBL/GenBank/DDBJ databases">
        <authorList>
            <person name="Lanie J.A."/>
            <person name="Ng W.-L."/>
            <person name="Kazmierczak K.M."/>
            <person name="Andrzejewski T.M."/>
            <person name="Davidsen T.M."/>
            <person name="Wayne K.J."/>
            <person name="Tettelin H."/>
            <person name="Glass J.I."/>
            <person name="Rusch D."/>
            <person name="Podicherti R."/>
            <person name="Tsui H.-C.T."/>
            <person name="Winkler M.E."/>
        </authorList>
    </citation>
    <scope>NUCLEOTIDE SEQUENCE</scope>
    <source>
        <strain evidence="4">ZC4RG45</strain>
    </source>
</reference>
<dbReference type="InterPro" id="IPR012334">
    <property type="entry name" value="Pectin_lyas_fold"/>
</dbReference>
<dbReference type="AlphaFoldDB" id="A0A2W4JVV6"/>
<reference evidence="3" key="4">
    <citation type="submission" date="2023-08" db="EMBL/GenBank/DDBJ databases">
        <authorList>
            <person name="Guima S.E.S."/>
            <person name="Martins L.F."/>
            <person name="Silva A.M."/>
            <person name="Setubal J.C."/>
        </authorList>
    </citation>
    <scope>NUCLEOTIDE SEQUENCE</scope>
    <source>
        <strain evidence="3">ZC4RG45</strain>
    </source>
</reference>
<dbReference type="Proteomes" id="UP000249324">
    <property type="component" value="Unassembled WGS sequence"/>
</dbReference>
<reference evidence="3 5" key="3">
    <citation type="journal article" date="2021" name="BMC Genomics">
        <title>Genome-resolved metagenome and metatranscriptome analyses of thermophilic composting reveal key bacterial players and their metabolic interactions.</title>
        <authorList>
            <person name="Braga L.P.P."/>
            <person name="Pereira R.V."/>
            <person name="Martins L.F."/>
            <person name="Moura L.M.S."/>
            <person name="Sanchez F.B."/>
            <person name="Patane J.S.L."/>
            <person name="da Silva A.M."/>
            <person name="Setubal J.C."/>
        </authorList>
    </citation>
    <scope>NUCLEOTIDE SEQUENCE [LARGE SCALE GENOMIC DNA]</scope>
    <source>
        <strain evidence="3">ZC4RG45</strain>
    </source>
</reference>
<dbReference type="Pfam" id="PF13229">
    <property type="entry name" value="Beta_helix"/>
    <property type="match status" value="1"/>
</dbReference>